<organism evidence="12 13">
    <name type="scientific">Amborella trichopoda</name>
    <dbReference type="NCBI Taxonomy" id="13333"/>
    <lineage>
        <taxon>Eukaryota</taxon>
        <taxon>Viridiplantae</taxon>
        <taxon>Streptophyta</taxon>
        <taxon>Embryophyta</taxon>
        <taxon>Tracheophyta</taxon>
        <taxon>Spermatophyta</taxon>
        <taxon>Magnoliopsida</taxon>
        <taxon>Amborellales</taxon>
        <taxon>Amborellaceae</taxon>
        <taxon>Amborella</taxon>
    </lineage>
</organism>
<sequence>MFNSRKLLTFRLSGSNVASAPDIGSHSRTPDSYTGNSTFDANVAMILAVLLCALICALGLNSIIRCALRCSSRIGSDPARRIEASRLVTKGVKRKTLRRFPTVVFGDDSKPNGFGSDCAICLAEFQAGDKLRILPFCRHGFHIRCIDTWLAFHSSCPTCRCLMNDTCLKKVDPMPLQPLDHEAVANYRGFC</sequence>
<accession>U5CRZ3</accession>
<dbReference type="UniPathway" id="UPA00143"/>
<evidence type="ECO:0000256" key="8">
    <source>
        <dbReference type="ARBA" id="ARBA00024209"/>
    </source>
</evidence>
<keyword evidence="13" id="KW-1185">Reference proteome</keyword>
<evidence type="ECO:0000256" key="1">
    <source>
        <dbReference type="ARBA" id="ARBA00004167"/>
    </source>
</evidence>
<dbReference type="PROSITE" id="PS50089">
    <property type="entry name" value="ZF_RING_2"/>
    <property type="match status" value="1"/>
</dbReference>
<evidence type="ECO:0000313" key="12">
    <source>
        <dbReference type="EMBL" id="ERN15996.1"/>
    </source>
</evidence>
<comment type="subcellular location">
    <subcellularLocation>
        <location evidence="1">Membrane</location>
        <topology evidence="1">Single-pass membrane protein</topology>
    </subcellularLocation>
</comment>
<evidence type="ECO:0000256" key="3">
    <source>
        <dbReference type="ARBA" id="ARBA00022692"/>
    </source>
</evidence>
<name>U5CRZ3_AMBTC</name>
<dbReference type="EMBL" id="KI392485">
    <property type="protein sequence ID" value="ERN15996.1"/>
    <property type="molecule type" value="Genomic_DNA"/>
</dbReference>
<dbReference type="Pfam" id="PF13639">
    <property type="entry name" value="zf-RING_2"/>
    <property type="match status" value="1"/>
</dbReference>
<keyword evidence="6 10" id="KW-1133">Transmembrane helix</keyword>
<evidence type="ECO:0000256" key="2">
    <source>
        <dbReference type="ARBA" id="ARBA00022679"/>
    </source>
</evidence>
<keyword evidence="3 10" id="KW-0812">Transmembrane</keyword>
<dbReference type="eggNOG" id="KOG0800">
    <property type="taxonomic scope" value="Eukaryota"/>
</dbReference>
<comment type="similarity">
    <text evidence="8">Belongs to the RING-type zinc finger family. ATL subfamily.</text>
</comment>
<keyword evidence="5" id="KW-0862">Zinc</keyword>
<dbReference type="Gramene" id="ERN15996">
    <property type="protein sequence ID" value="ERN15996"/>
    <property type="gene ID" value="AMTR_s00030p00032810"/>
</dbReference>
<dbReference type="CDD" id="cd16461">
    <property type="entry name" value="RING-H2_EL5-like"/>
    <property type="match status" value="1"/>
</dbReference>
<dbReference type="Proteomes" id="UP000017836">
    <property type="component" value="Unassembled WGS sequence"/>
</dbReference>
<dbReference type="PANTHER" id="PTHR46905">
    <property type="entry name" value="RING-H2 FINGER PROTEIN ATL78"/>
    <property type="match status" value="1"/>
</dbReference>
<dbReference type="SUPFAM" id="SSF57850">
    <property type="entry name" value="RING/U-box"/>
    <property type="match status" value="1"/>
</dbReference>
<dbReference type="GO" id="GO:0004842">
    <property type="term" value="F:ubiquitin-protein transferase activity"/>
    <property type="evidence" value="ECO:0000318"/>
    <property type="project" value="GO_Central"/>
</dbReference>
<dbReference type="SMART" id="SM00184">
    <property type="entry name" value="RING"/>
    <property type="match status" value="1"/>
</dbReference>
<dbReference type="Gene3D" id="3.30.40.10">
    <property type="entry name" value="Zinc/RING finger domain, C3HC4 (zinc finger)"/>
    <property type="match status" value="1"/>
</dbReference>
<proteinExistence type="inferred from homology"/>
<dbReference type="GO" id="GO:0016020">
    <property type="term" value="C:membrane"/>
    <property type="evidence" value="ECO:0000318"/>
    <property type="project" value="GO_Central"/>
</dbReference>
<keyword evidence="2" id="KW-0808">Transferase</keyword>
<dbReference type="AlphaFoldDB" id="U5CRZ3"/>
<reference evidence="13" key="1">
    <citation type="journal article" date="2013" name="Science">
        <title>The Amborella genome and the evolution of flowering plants.</title>
        <authorList>
            <consortium name="Amborella Genome Project"/>
        </authorList>
    </citation>
    <scope>NUCLEOTIDE SEQUENCE [LARGE SCALE GENOMIC DNA]</scope>
</reference>
<evidence type="ECO:0000256" key="6">
    <source>
        <dbReference type="ARBA" id="ARBA00022989"/>
    </source>
</evidence>
<evidence type="ECO:0000313" key="13">
    <source>
        <dbReference type="Proteomes" id="UP000017836"/>
    </source>
</evidence>
<keyword evidence="4" id="KW-0479">Metal-binding</keyword>
<protein>
    <recommendedName>
        <fullName evidence="11">RING-type domain-containing protein</fullName>
    </recommendedName>
</protein>
<dbReference type="InterPro" id="IPR044602">
    <property type="entry name" value="ATL10/ATL72-79-like"/>
</dbReference>
<keyword evidence="7 10" id="KW-0472">Membrane</keyword>
<evidence type="ECO:0000256" key="4">
    <source>
        <dbReference type="ARBA" id="ARBA00022723"/>
    </source>
</evidence>
<keyword evidence="9" id="KW-0863">Zinc-finger</keyword>
<dbReference type="OMA" id="GSECMIC"/>
<evidence type="ECO:0000256" key="10">
    <source>
        <dbReference type="SAM" id="Phobius"/>
    </source>
</evidence>
<dbReference type="InterPro" id="IPR001841">
    <property type="entry name" value="Znf_RING"/>
</dbReference>
<dbReference type="InterPro" id="IPR013083">
    <property type="entry name" value="Znf_RING/FYVE/PHD"/>
</dbReference>
<evidence type="ECO:0000259" key="11">
    <source>
        <dbReference type="PROSITE" id="PS50089"/>
    </source>
</evidence>
<dbReference type="GO" id="GO:0008270">
    <property type="term" value="F:zinc ion binding"/>
    <property type="evidence" value="ECO:0007669"/>
    <property type="project" value="UniProtKB-KW"/>
</dbReference>
<dbReference type="HOGENOM" id="CLU_013137_9_0_1"/>
<gene>
    <name evidence="12" type="ORF">AMTR_s00030p00032810</name>
</gene>
<dbReference type="PANTHER" id="PTHR46905:SF7">
    <property type="entry name" value="RING-H2 FINGER PROTEIN ATL78"/>
    <property type="match status" value="1"/>
</dbReference>
<evidence type="ECO:0000256" key="7">
    <source>
        <dbReference type="ARBA" id="ARBA00023136"/>
    </source>
</evidence>
<feature type="domain" description="RING-type" evidence="11">
    <location>
        <begin position="118"/>
        <end position="160"/>
    </location>
</feature>
<feature type="transmembrane region" description="Helical" evidence="10">
    <location>
        <begin position="43"/>
        <end position="64"/>
    </location>
</feature>
<dbReference type="GO" id="GO:0016567">
    <property type="term" value="P:protein ubiquitination"/>
    <property type="evidence" value="ECO:0007669"/>
    <property type="project" value="UniProtKB-UniPathway"/>
</dbReference>
<evidence type="ECO:0000256" key="9">
    <source>
        <dbReference type="PROSITE-ProRule" id="PRU00175"/>
    </source>
</evidence>
<evidence type="ECO:0000256" key="5">
    <source>
        <dbReference type="ARBA" id="ARBA00022833"/>
    </source>
</evidence>